<feature type="non-terminal residue" evidence="2">
    <location>
        <position position="1"/>
    </location>
</feature>
<evidence type="ECO:0000256" key="1">
    <source>
        <dbReference type="SAM" id="MobiDB-lite"/>
    </source>
</evidence>
<evidence type="ECO:0000313" key="2">
    <source>
        <dbReference type="EMBL" id="CAD7234919.1"/>
    </source>
</evidence>
<feature type="region of interest" description="Disordered" evidence="1">
    <location>
        <begin position="33"/>
        <end position="55"/>
    </location>
</feature>
<feature type="compositionally biased region" description="Low complexity" evidence="1">
    <location>
        <begin position="298"/>
        <end position="310"/>
    </location>
</feature>
<feature type="region of interest" description="Disordered" evidence="1">
    <location>
        <begin position="188"/>
        <end position="408"/>
    </location>
</feature>
<protein>
    <submittedName>
        <fullName evidence="2">Uncharacterized protein</fullName>
    </submittedName>
</protein>
<feature type="compositionally biased region" description="Pro residues" evidence="1">
    <location>
        <begin position="377"/>
        <end position="408"/>
    </location>
</feature>
<feature type="compositionally biased region" description="Basic residues" evidence="1">
    <location>
        <begin position="219"/>
        <end position="235"/>
    </location>
</feature>
<feature type="region of interest" description="Disordered" evidence="1">
    <location>
        <begin position="121"/>
        <end position="172"/>
    </location>
</feature>
<reference evidence="2" key="1">
    <citation type="submission" date="2020-11" db="EMBL/GenBank/DDBJ databases">
        <authorList>
            <person name="Tran Van P."/>
        </authorList>
    </citation>
    <scope>NUCLEOTIDE SEQUENCE</scope>
</reference>
<feature type="compositionally biased region" description="Acidic residues" evidence="1">
    <location>
        <begin position="33"/>
        <end position="43"/>
    </location>
</feature>
<sequence length="408" mass="44700">MFLYCDESKMEEQVREFLDIDSLSDDLEDGEIVDEFNDDDSDELSEHDPSTPVGNAAFQLLNNQQKQPTSASTVASTDTVLCEDESVPMEIAESPAALGEILVSSESAVLKKMAEVTKEVSAAEAPKEGSNGEVVKVESVPESNKENVLNICSKGSDDDEQNTVSADTEDDGELVRLKMIALEGFLKAQRSQGTGPSNSYNADSSSITTDSSSGISRTKSVRTRSRRNFRYRRGMSPRERSPMSPSPPPRGSVSYYSGRDRYYRTPSPPVSSGRSRNRRSRSPLLRSPQFWLDRGSQSRLRSSSPPLTLTGHKSTQGAVESPSLLRSVCQIPKTSSTSSIPPLLPELQIERRQSPRPLRPSPPTQPSPTLMDARLCRPPPLLSLPPPPPSGPIFPRPPPPLPRHPTYP</sequence>
<organism evidence="2">
    <name type="scientific">Cyprideis torosa</name>
    <dbReference type="NCBI Taxonomy" id="163714"/>
    <lineage>
        <taxon>Eukaryota</taxon>
        <taxon>Metazoa</taxon>
        <taxon>Ecdysozoa</taxon>
        <taxon>Arthropoda</taxon>
        <taxon>Crustacea</taxon>
        <taxon>Oligostraca</taxon>
        <taxon>Ostracoda</taxon>
        <taxon>Podocopa</taxon>
        <taxon>Podocopida</taxon>
        <taxon>Cytherocopina</taxon>
        <taxon>Cytheroidea</taxon>
        <taxon>Cytherideidae</taxon>
        <taxon>Cyprideis</taxon>
    </lineage>
</organism>
<gene>
    <name evidence="2" type="ORF">CTOB1V02_LOCUS12735</name>
</gene>
<dbReference type="AlphaFoldDB" id="A0A7R8WNB6"/>
<accession>A0A7R8WNB6</accession>
<feature type="compositionally biased region" description="Low complexity" evidence="1">
    <location>
        <begin position="203"/>
        <end position="218"/>
    </location>
</feature>
<feature type="compositionally biased region" description="Polar residues" evidence="1">
    <location>
        <begin position="189"/>
        <end position="202"/>
    </location>
</feature>
<feature type="compositionally biased region" description="Pro residues" evidence="1">
    <location>
        <begin position="357"/>
        <end position="366"/>
    </location>
</feature>
<feature type="compositionally biased region" description="Low complexity" evidence="1">
    <location>
        <begin position="331"/>
        <end position="341"/>
    </location>
</feature>
<feature type="compositionally biased region" description="Acidic residues" evidence="1">
    <location>
        <begin position="157"/>
        <end position="172"/>
    </location>
</feature>
<proteinExistence type="predicted"/>
<name>A0A7R8WNB6_9CRUS</name>
<dbReference type="EMBL" id="OB670452">
    <property type="protein sequence ID" value="CAD7234919.1"/>
    <property type="molecule type" value="Genomic_DNA"/>
</dbReference>